<dbReference type="PANTHER" id="PTHR47529:SF1">
    <property type="entry name" value="PERIPLASMIC CHAPERONE PPID"/>
    <property type="match status" value="1"/>
</dbReference>
<proteinExistence type="inferred from homology"/>
<dbReference type="Pfam" id="PF13624">
    <property type="entry name" value="SurA_N_3"/>
    <property type="match status" value="1"/>
</dbReference>
<comment type="caution">
    <text evidence="17">The sequence shown here is derived from an EMBL/GenBank/DDBJ whole genome shotgun (WGS) entry which is preliminary data.</text>
</comment>
<dbReference type="SUPFAM" id="SSF54534">
    <property type="entry name" value="FKBP-like"/>
    <property type="match status" value="1"/>
</dbReference>
<evidence type="ECO:0000256" key="9">
    <source>
        <dbReference type="ARBA" id="ARBA00030642"/>
    </source>
</evidence>
<dbReference type="Gene3D" id="3.10.50.40">
    <property type="match status" value="1"/>
</dbReference>
<evidence type="ECO:0000256" key="10">
    <source>
        <dbReference type="ARBA" id="ARBA00031484"/>
    </source>
</evidence>
<evidence type="ECO:0000256" key="7">
    <source>
        <dbReference type="ARBA" id="ARBA00023136"/>
    </source>
</evidence>
<dbReference type="Proteomes" id="UP000017819">
    <property type="component" value="Unassembled WGS sequence"/>
</dbReference>
<dbReference type="Gene3D" id="1.10.4030.10">
    <property type="entry name" value="Porin chaperone SurA, peptide-binding domain"/>
    <property type="match status" value="1"/>
</dbReference>
<accession>V4QUS7</accession>
<dbReference type="EMBL" id="AWXZ01000039">
    <property type="protein sequence ID" value="ESR23492.1"/>
    <property type="molecule type" value="Genomic_DNA"/>
</dbReference>
<gene>
    <name evidence="17" type="ORF">N177_3560</name>
</gene>
<evidence type="ECO:0000256" key="5">
    <source>
        <dbReference type="ARBA" id="ARBA00022692"/>
    </source>
</evidence>
<dbReference type="InterPro" id="IPR046357">
    <property type="entry name" value="PPIase_dom_sf"/>
</dbReference>
<keyword evidence="18" id="KW-1185">Reference proteome</keyword>
<keyword evidence="3" id="KW-1003">Cell membrane</keyword>
<feature type="domain" description="PpiC" evidence="16">
    <location>
        <begin position="266"/>
        <end position="354"/>
    </location>
</feature>
<dbReference type="STRING" id="631454.N177_3560"/>
<evidence type="ECO:0000259" key="16">
    <source>
        <dbReference type="PROSITE" id="PS50198"/>
    </source>
</evidence>
<keyword evidence="4" id="KW-0997">Cell inner membrane</keyword>
<evidence type="ECO:0000256" key="8">
    <source>
        <dbReference type="ARBA" id="ARBA00023186"/>
    </source>
</evidence>
<keyword evidence="5 15" id="KW-0812">Transmembrane</keyword>
<dbReference type="Pfam" id="PF13145">
    <property type="entry name" value="Rotamase_2"/>
    <property type="match status" value="1"/>
</dbReference>
<dbReference type="RefSeq" id="WP_023433678.1">
    <property type="nucleotide sequence ID" value="NZ_AWXZ01000039.1"/>
</dbReference>
<keyword evidence="6 15" id="KW-1133">Transmembrane helix</keyword>
<reference evidence="17 18" key="1">
    <citation type="journal article" date="2014" name="Genome Announc.">
        <title>Draft Genome Sequence of Lutibaculum baratangense Strain AMV1T, Isolated from a Mud Volcano in Andamans, India.</title>
        <authorList>
            <person name="Singh A."/>
            <person name="Sreenivas A."/>
            <person name="Sathyanarayana Reddy G."/>
            <person name="Pinnaka A.K."/>
            <person name="Shivaji S."/>
        </authorList>
    </citation>
    <scope>NUCLEOTIDE SEQUENCE [LARGE SCALE GENOMIC DNA]</scope>
    <source>
        <strain evidence="17 18">AMV1</strain>
    </source>
</reference>
<evidence type="ECO:0000256" key="3">
    <source>
        <dbReference type="ARBA" id="ARBA00022475"/>
    </source>
</evidence>
<organism evidence="17 18">
    <name type="scientific">Lutibaculum baratangense AMV1</name>
    <dbReference type="NCBI Taxonomy" id="631454"/>
    <lineage>
        <taxon>Bacteria</taxon>
        <taxon>Pseudomonadati</taxon>
        <taxon>Pseudomonadota</taxon>
        <taxon>Alphaproteobacteria</taxon>
        <taxon>Hyphomicrobiales</taxon>
        <taxon>Tepidamorphaceae</taxon>
        <taxon>Lutibaculum</taxon>
    </lineage>
</organism>
<evidence type="ECO:0000256" key="12">
    <source>
        <dbReference type="ARBA" id="ARBA00040743"/>
    </source>
</evidence>
<evidence type="ECO:0000256" key="13">
    <source>
        <dbReference type="ARBA" id="ARBA00042775"/>
    </source>
</evidence>
<evidence type="ECO:0000256" key="15">
    <source>
        <dbReference type="SAM" id="Phobius"/>
    </source>
</evidence>
<keyword evidence="14" id="KW-0697">Rotamase</keyword>
<evidence type="ECO:0000256" key="14">
    <source>
        <dbReference type="PROSITE-ProRule" id="PRU00278"/>
    </source>
</evidence>
<comment type="subcellular location">
    <subcellularLocation>
        <location evidence="1">Cell inner membrane</location>
        <topology evidence="1">Single-pass type II membrane protein</topology>
        <orientation evidence="1">Periplasmic side</orientation>
    </subcellularLocation>
</comment>
<dbReference type="PANTHER" id="PTHR47529">
    <property type="entry name" value="PEPTIDYL-PROLYL CIS-TRANS ISOMERASE D"/>
    <property type="match status" value="1"/>
</dbReference>
<dbReference type="AlphaFoldDB" id="V4QUS7"/>
<dbReference type="SUPFAM" id="SSF109998">
    <property type="entry name" value="Triger factor/SurA peptide-binding domain-like"/>
    <property type="match status" value="1"/>
</dbReference>
<dbReference type="eggNOG" id="COG0760">
    <property type="taxonomic scope" value="Bacteria"/>
</dbReference>
<protein>
    <recommendedName>
        <fullName evidence="2">Parvulin-like PPIase</fullName>
    </recommendedName>
    <alternativeName>
        <fullName evidence="9">Peptidyl-prolyl cis-trans isomerase plp</fullName>
    </alternativeName>
    <alternativeName>
        <fullName evidence="12">Periplasmic chaperone PpiD</fullName>
    </alternativeName>
    <alternativeName>
        <fullName evidence="13">Periplasmic folding chaperone</fullName>
    </alternativeName>
    <alternativeName>
        <fullName evidence="10">Rotamase plp</fullName>
    </alternativeName>
</protein>
<evidence type="ECO:0000256" key="11">
    <source>
        <dbReference type="ARBA" id="ARBA00038408"/>
    </source>
</evidence>
<comment type="similarity">
    <text evidence="11">Belongs to the PpiD chaperone family.</text>
</comment>
<evidence type="ECO:0000256" key="1">
    <source>
        <dbReference type="ARBA" id="ARBA00004382"/>
    </source>
</evidence>
<keyword evidence="14" id="KW-0413">Isomerase</keyword>
<evidence type="ECO:0000256" key="6">
    <source>
        <dbReference type="ARBA" id="ARBA00022989"/>
    </source>
</evidence>
<dbReference type="InterPro" id="IPR000297">
    <property type="entry name" value="PPIase_PpiC"/>
</dbReference>
<dbReference type="GO" id="GO:0005886">
    <property type="term" value="C:plasma membrane"/>
    <property type="evidence" value="ECO:0007669"/>
    <property type="project" value="UniProtKB-SubCell"/>
</dbReference>
<dbReference type="InterPro" id="IPR027304">
    <property type="entry name" value="Trigger_fact/SurA_dom_sf"/>
</dbReference>
<dbReference type="OrthoDB" id="9768393at2"/>
<evidence type="ECO:0000313" key="17">
    <source>
        <dbReference type="EMBL" id="ESR23492.1"/>
    </source>
</evidence>
<dbReference type="PROSITE" id="PS50198">
    <property type="entry name" value="PPIC_PPIASE_2"/>
    <property type="match status" value="1"/>
</dbReference>
<evidence type="ECO:0000256" key="2">
    <source>
        <dbReference type="ARBA" id="ARBA00018370"/>
    </source>
</evidence>
<keyword evidence="7 15" id="KW-0472">Membrane</keyword>
<name>V4QUS7_9HYPH</name>
<dbReference type="GO" id="GO:0003755">
    <property type="term" value="F:peptidyl-prolyl cis-trans isomerase activity"/>
    <property type="evidence" value="ECO:0007669"/>
    <property type="project" value="UniProtKB-KW"/>
</dbReference>
<keyword evidence="8" id="KW-0143">Chaperone</keyword>
<feature type="transmembrane region" description="Helical" evidence="15">
    <location>
        <begin position="12"/>
        <end position="31"/>
    </location>
</feature>
<evidence type="ECO:0000313" key="18">
    <source>
        <dbReference type="Proteomes" id="UP000017819"/>
    </source>
</evidence>
<evidence type="ECO:0000256" key="4">
    <source>
        <dbReference type="ARBA" id="ARBA00022519"/>
    </source>
</evidence>
<sequence>MLEALRRGTGSFLAKIFIFLLVASFAVWGVADIFRTRTATTVAEVGETEVTVEAYRQALRDEIQSISRRSGTYLTMEQARQIGLDSQVLGRLMAEAALEDEASRRNLRVPDAVVAESIRTEQAFQTPGGQFDRGAFDQYLRATGYSEGAFVARQRQLLQRRAIGEAVGGAATAPETMAAAFHRYINETRSAEFVVVSPEALGPVEEPDESVLREFYEARQAEFTAPEYRTVSLIEVTPEAVADTIEVSQEDIEAEFAARRGEFTVAERRSIEQISFDSSEAAEAAYTEITSGERTFGEVAEARGLSEQDIDLGTLTREQVVDPAVAEAAFALGEGEVSAPVEGRFSTVLLRITAVEAGHEPSLEEIAPQVRESVATARARDEILDVYDNIEDDRASGMTLQEIAETRGLEHRQVVVDQAGRSPEGEQIALPQANDLLAGVFETDIGIETDPIQVGDDGYVWYGVTEIAPSRQLDFEEARDAVAAAWVAEQQGTQVEERADELVARIEEGASLEDVAQELGTSVLSLGPVRRTQDSGDFGQAALGLMFTTPRGEVAQTTGANPAQRVIFRVTSVGVPEFEAQPDGPVSQQLQSAIANDLIGQYIDGLEAELGSRVNQEGLRIALGEQAS</sequence>
<dbReference type="InterPro" id="IPR052029">
    <property type="entry name" value="PpiD_chaperone"/>
</dbReference>